<proteinExistence type="predicted"/>
<organism evidence="1 2">
    <name type="scientific">Pyrenophora seminiperda CCB06</name>
    <dbReference type="NCBI Taxonomy" id="1302712"/>
    <lineage>
        <taxon>Eukaryota</taxon>
        <taxon>Fungi</taxon>
        <taxon>Dikarya</taxon>
        <taxon>Ascomycota</taxon>
        <taxon>Pezizomycotina</taxon>
        <taxon>Dothideomycetes</taxon>
        <taxon>Pleosporomycetidae</taxon>
        <taxon>Pleosporales</taxon>
        <taxon>Pleosporineae</taxon>
        <taxon>Pleosporaceae</taxon>
        <taxon>Pyrenophora</taxon>
    </lineage>
</organism>
<protein>
    <submittedName>
        <fullName evidence="1">Uncharacterized protein</fullName>
    </submittedName>
</protein>
<evidence type="ECO:0000313" key="1">
    <source>
        <dbReference type="EMBL" id="RMZ71706.1"/>
    </source>
</evidence>
<dbReference type="OrthoDB" id="3792817at2759"/>
<name>A0A3M7MB16_9PLEO</name>
<accession>A0A3M7MB16</accession>
<dbReference type="EMBL" id="KE747827">
    <property type="protein sequence ID" value="RMZ71706.1"/>
    <property type="molecule type" value="Genomic_DNA"/>
</dbReference>
<reference evidence="1 2" key="1">
    <citation type="journal article" date="2014" name="PLoS ONE">
        <title>De novo Genome Assembly of the Fungal Plant Pathogen Pyrenophora semeniperda.</title>
        <authorList>
            <person name="Soliai M.M."/>
            <person name="Meyer S.E."/>
            <person name="Udall J.A."/>
            <person name="Elzinga D.E."/>
            <person name="Hermansen R.A."/>
            <person name="Bodily P.M."/>
            <person name="Hart A.A."/>
            <person name="Coleman C.E."/>
        </authorList>
    </citation>
    <scope>NUCLEOTIDE SEQUENCE [LARGE SCALE GENOMIC DNA]</scope>
    <source>
        <strain evidence="1 2">CCB06</strain>
        <tissue evidence="1">Mycelium</tissue>
    </source>
</reference>
<dbReference type="Proteomes" id="UP000265663">
    <property type="component" value="Unassembled WGS sequence"/>
</dbReference>
<sequence length="460" mass="50846">MAVRPWKDISKTLTKQTPEETLEKKVFISGLKGVHSLETGMAYHYRGHYLYCFPSGNPVQPVDQTVKQGRRLIGIARDLAPPYDSYDPKLIQEHEIAALERAQEHFQLVQTEPEVLEKAQDHFQCVQTEPEPPVEASASYTPHDRGHFLAYSAPGSRQASIDNTPFLSGAATPHQGLSIFGHRPAASTSRLNQLLTQEGVGRYQSQLSLSKVEETLSTPKQDLIDSDDMSEFVESVSRCPSRPTLAHWSTYPALKATVEDKPETEELLIPGLGHPDIIRSGPLRTYSPFQQQPQHARAASVVSSVAHTLGTFTPFRSQTPMVPEAETTTFPDFPYVGPSTFSRFNDSAATPKSPSFIPTHTGRPRAASKILNEAYNAANPPMSEGSVKRCTLEAHSESCNGDTVSEAHLTKRFRETTGFKDSLPMLECGDGRVMIDWVWLMGEEAEKMEKEKGKGKGRAA</sequence>
<keyword evidence="2" id="KW-1185">Reference proteome</keyword>
<evidence type="ECO:0000313" key="2">
    <source>
        <dbReference type="Proteomes" id="UP000265663"/>
    </source>
</evidence>
<dbReference type="AlphaFoldDB" id="A0A3M7MB16"/>
<gene>
    <name evidence="1" type="ORF">GMOD_00006849</name>
</gene>